<organism evidence="6 7">
    <name type="scientific">Winogradskya humida</name>
    <dbReference type="NCBI Taxonomy" id="113566"/>
    <lineage>
        <taxon>Bacteria</taxon>
        <taxon>Bacillati</taxon>
        <taxon>Actinomycetota</taxon>
        <taxon>Actinomycetes</taxon>
        <taxon>Micromonosporales</taxon>
        <taxon>Micromonosporaceae</taxon>
        <taxon>Winogradskya</taxon>
    </lineage>
</organism>
<dbReference type="InterPro" id="IPR009006">
    <property type="entry name" value="Ala_racemase/Decarboxylase_C"/>
</dbReference>
<dbReference type="Gene3D" id="3.20.20.10">
    <property type="entry name" value="Alanine racemase"/>
    <property type="match status" value="1"/>
</dbReference>
<protein>
    <recommendedName>
        <fullName evidence="4">Alanine racemase</fullName>
        <ecNumber evidence="4">5.1.1.1</ecNumber>
    </recommendedName>
</protein>
<feature type="domain" description="Alanine racemase C-terminal" evidence="5">
    <location>
        <begin position="243"/>
        <end position="371"/>
    </location>
</feature>
<keyword evidence="3 4" id="KW-0413">Isomerase</keyword>
<dbReference type="PANTHER" id="PTHR30511">
    <property type="entry name" value="ALANINE RACEMASE"/>
    <property type="match status" value="1"/>
</dbReference>
<dbReference type="InterPro" id="IPR011079">
    <property type="entry name" value="Ala_racemase_C"/>
</dbReference>
<keyword evidence="2 4" id="KW-0663">Pyridoxal phosphate</keyword>
<dbReference type="SUPFAM" id="SSF51419">
    <property type="entry name" value="PLP-binding barrel"/>
    <property type="match status" value="1"/>
</dbReference>
<dbReference type="PRINTS" id="PR00992">
    <property type="entry name" value="ALARACEMASE"/>
</dbReference>
<comment type="similarity">
    <text evidence="4">Belongs to the alanine racemase family.</text>
</comment>
<evidence type="ECO:0000256" key="2">
    <source>
        <dbReference type="ARBA" id="ARBA00022898"/>
    </source>
</evidence>
<dbReference type="EMBL" id="BOMN01000027">
    <property type="protein sequence ID" value="GIE19107.1"/>
    <property type="molecule type" value="Genomic_DNA"/>
</dbReference>
<dbReference type="HAMAP" id="MF_01201">
    <property type="entry name" value="Ala_racemase"/>
    <property type="match status" value="1"/>
</dbReference>
<name>A0ABQ3ZKR3_9ACTN</name>
<dbReference type="InterPro" id="IPR020622">
    <property type="entry name" value="Ala_racemase_pyridoxalP-BS"/>
</dbReference>
<reference evidence="6 7" key="1">
    <citation type="submission" date="2021-01" db="EMBL/GenBank/DDBJ databases">
        <title>Whole genome shotgun sequence of Actinoplanes humidus NBRC 14915.</title>
        <authorList>
            <person name="Komaki H."/>
            <person name="Tamura T."/>
        </authorList>
    </citation>
    <scope>NUCLEOTIDE SEQUENCE [LARGE SCALE GENOMIC DNA]</scope>
    <source>
        <strain evidence="6 7">NBRC 14915</strain>
    </source>
</reference>
<dbReference type="Proteomes" id="UP000603200">
    <property type="component" value="Unassembled WGS sequence"/>
</dbReference>
<comment type="catalytic activity">
    <reaction evidence="4">
        <text>L-alanine = D-alanine</text>
        <dbReference type="Rhea" id="RHEA:20249"/>
        <dbReference type="ChEBI" id="CHEBI:57416"/>
        <dbReference type="ChEBI" id="CHEBI:57972"/>
        <dbReference type="EC" id="5.1.1.1"/>
    </reaction>
</comment>
<dbReference type="PANTHER" id="PTHR30511:SF0">
    <property type="entry name" value="ALANINE RACEMASE, CATABOLIC-RELATED"/>
    <property type="match status" value="1"/>
</dbReference>
<dbReference type="Pfam" id="PF01168">
    <property type="entry name" value="Ala_racemase_N"/>
    <property type="match status" value="1"/>
</dbReference>
<dbReference type="SMART" id="SM01005">
    <property type="entry name" value="Ala_racemase_C"/>
    <property type="match status" value="1"/>
</dbReference>
<sequence length="378" mass="39518">MNMWQAEVRVDLDAIRDNVATLRAGTTAEVMAVVKADGYGHGMLPVARAALAGGATWLGVATLDEALTLRRAGITAPVLAWLHSPGLALHEGVEADVDLNAGSLELLGELVAAARRAGRAARVHLKIDTGLARGGATPAEWPALVEAAAKAQADGDLEIVGVWSHFVRSDEPGHEMIDQQLAVFAEALATAERYGIEPRYRHIANSAATLTRPDSHYDLVRPGLAIYGLSPLPGPQPAGLRPAMTARARIALTKRVPGGQGVSYGHAYHTERETTLALVPLGYGDGVPRHASNVGPVLLGGAVRTIAGRVCMDQIVLDVGDDPVQAGDVATLFGPGTNGEPTATDWADAIGTINYEIVTRFGGTRVPRVYDGTAGEVA</sequence>
<feature type="binding site" evidence="4">
    <location>
        <position position="312"/>
    </location>
    <ligand>
        <name>substrate</name>
    </ligand>
</feature>
<comment type="pathway">
    <text evidence="4">Amino-acid biosynthesis; D-alanine biosynthesis; D-alanine from L-alanine: step 1/1.</text>
</comment>
<dbReference type="PROSITE" id="PS00395">
    <property type="entry name" value="ALANINE_RACEMASE"/>
    <property type="match status" value="1"/>
</dbReference>
<feature type="active site" description="Proton acceptor; specific for L-alanine" evidence="4">
    <location>
        <position position="264"/>
    </location>
</feature>
<comment type="cofactor">
    <cofactor evidence="1 4">
        <name>pyridoxal 5'-phosphate</name>
        <dbReference type="ChEBI" id="CHEBI:597326"/>
    </cofactor>
</comment>
<gene>
    <name evidence="6" type="primary">alr</name>
    <name evidence="6" type="ORF">Ahu01nite_022090</name>
</gene>
<dbReference type="EC" id="5.1.1.1" evidence="4"/>
<evidence type="ECO:0000256" key="4">
    <source>
        <dbReference type="HAMAP-Rule" id="MF_01201"/>
    </source>
</evidence>
<dbReference type="NCBIfam" id="TIGR00492">
    <property type="entry name" value="alr"/>
    <property type="match status" value="1"/>
</dbReference>
<evidence type="ECO:0000313" key="7">
    <source>
        <dbReference type="Proteomes" id="UP000603200"/>
    </source>
</evidence>
<feature type="modified residue" description="N6-(pyridoxal phosphate)lysine" evidence="4">
    <location>
        <position position="35"/>
    </location>
</feature>
<accession>A0ABQ3ZKR3</accession>
<dbReference type="CDD" id="cd00430">
    <property type="entry name" value="PLPDE_III_AR"/>
    <property type="match status" value="1"/>
</dbReference>
<proteinExistence type="inferred from homology"/>
<comment type="caution">
    <text evidence="6">The sequence shown here is derived from an EMBL/GenBank/DDBJ whole genome shotgun (WGS) entry which is preliminary data.</text>
</comment>
<dbReference type="Gene3D" id="2.40.37.10">
    <property type="entry name" value="Lyase, Ornithine Decarboxylase, Chain A, domain 1"/>
    <property type="match status" value="1"/>
</dbReference>
<feature type="active site" description="Proton acceptor; specific for D-alanine" evidence="4">
    <location>
        <position position="35"/>
    </location>
</feature>
<dbReference type="Pfam" id="PF00842">
    <property type="entry name" value="Ala_racemase_C"/>
    <property type="match status" value="1"/>
</dbReference>
<keyword evidence="7" id="KW-1185">Reference proteome</keyword>
<evidence type="ECO:0000259" key="5">
    <source>
        <dbReference type="SMART" id="SM01005"/>
    </source>
</evidence>
<feature type="binding site" evidence="4">
    <location>
        <position position="133"/>
    </location>
    <ligand>
        <name>substrate</name>
    </ligand>
</feature>
<dbReference type="InterPro" id="IPR029066">
    <property type="entry name" value="PLP-binding_barrel"/>
</dbReference>
<evidence type="ECO:0000256" key="1">
    <source>
        <dbReference type="ARBA" id="ARBA00001933"/>
    </source>
</evidence>
<evidence type="ECO:0000313" key="6">
    <source>
        <dbReference type="EMBL" id="GIE19107.1"/>
    </source>
</evidence>
<dbReference type="SUPFAM" id="SSF50621">
    <property type="entry name" value="Alanine racemase C-terminal domain-like"/>
    <property type="match status" value="1"/>
</dbReference>
<dbReference type="InterPro" id="IPR001608">
    <property type="entry name" value="Ala_racemase_N"/>
</dbReference>
<dbReference type="InterPro" id="IPR000821">
    <property type="entry name" value="Ala_racemase"/>
</dbReference>
<comment type="function">
    <text evidence="4">Catalyzes the interconversion of L-alanine and D-alanine. May also act on other amino acids.</text>
</comment>
<evidence type="ECO:0000256" key="3">
    <source>
        <dbReference type="ARBA" id="ARBA00023235"/>
    </source>
</evidence>